<organism evidence="2 3">
    <name type="scientific">Pseudomonas benzenivorans</name>
    <dbReference type="NCBI Taxonomy" id="556533"/>
    <lineage>
        <taxon>Bacteria</taxon>
        <taxon>Pseudomonadati</taxon>
        <taxon>Pseudomonadota</taxon>
        <taxon>Gammaproteobacteria</taxon>
        <taxon>Pseudomonadales</taxon>
        <taxon>Pseudomonadaceae</taxon>
        <taxon>Pseudomonas</taxon>
    </lineage>
</organism>
<gene>
    <name evidence="2" type="ORF">SBP02_02160</name>
</gene>
<dbReference type="InterPro" id="IPR021675">
    <property type="entry name" value="DUF3261"/>
</dbReference>
<dbReference type="PROSITE" id="PS51257">
    <property type="entry name" value="PROKAR_LIPOPROTEIN"/>
    <property type="match status" value="1"/>
</dbReference>
<feature type="chain" id="PRO_5047510616" description="DUF3261 domain-containing protein" evidence="1">
    <location>
        <begin position="18"/>
        <end position="166"/>
    </location>
</feature>
<evidence type="ECO:0000313" key="2">
    <source>
        <dbReference type="EMBL" id="WPC05583.1"/>
    </source>
</evidence>
<dbReference type="Proteomes" id="UP001305928">
    <property type="component" value="Chromosome"/>
</dbReference>
<evidence type="ECO:0000256" key="1">
    <source>
        <dbReference type="SAM" id="SignalP"/>
    </source>
</evidence>
<evidence type="ECO:0000313" key="3">
    <source>
        <dbReference type="Proteomes" id="UP001305928"/>
    </source>
</evidence>
<proteinExistence type="predicted"/>
<reference evidence="2 3" key="1">
    <citation type="submission" date="2023-11" db="EMBL/GenBank/DDBJ databases">
        <title>Complete genome of Pseudomonas benzenivorans BA3361.</title>
        <authorList>
            <person name="Shin S.Y."/>
            <person name="Song J."/>
            <person name="Kang H."/>
        </authorList>
    </citation>
    <scope>NUCLEOTIDE SEQUENCE [LARGE SCALE GENOMIC DNA]</scope>
    <source>
        <strain evidence="2 3">HNIBRBA3361</strain>
    </source>
</reference>
<evidence type="ECO:0008006" key="4">
    <source>
        <dbReference type="Google" id="ProtNLM"/>
    </source>
</evidence>
<sequence>MIRAILLGLCLLLGACATQTPLPHTRPDLVTPLPLSLHIQREQADQRQDWLLVLQAEGEELRWSLFDPLGVPLARQRLSQGRWWDDGLLPPNAEARELFAALLFALTPAEALPTGYARDSWALTAEGRRRLNPAWRIRYRAPLDFTLHNIPGPDYRVQALAPEEGS</sequence>
<protein>
    <recommendedName>
        <fullName evidence="4">DUF3261 domain-containing protein</fullName>
    </recommendedName>
</protein>
<dbReference type="EMBL" id="CP137892">
    <property type="protein sequence ID" value="WPC05583.1"/>
    <property type="molecule type" value="Genomic_DNA"/>
</dbReference>
<keyword evidence="1" id="KW-0732">Signal</keyword>
<dbReference type="RefSeq" id="WP_318644778.1">
    <property type="nucleotide sequence ID" value="NZ_CP137892.1"/>
</dbReference>
<dbReference type="Pfam" id="PF11659">
    <property type="entry name" value="DUF3261"/>
    <property type="match status" value="1"/>
</dbReference>
<keyword evidence="3" id="KW-1185">Reference proteome</keyword>
<accession>A0ABZ0PWK6</accession>
<name>A0ABZ0PWK6_9PSED</name>
<feature type="signal peptide" evidence="1">
    <location>
        <begin position="1"/>
        <end position="17"/>
    </location>
</feature>